<evidence type="ECO:0000313" key="11">
    <source>
        <dbReference type="EMBL" id="OAE19958.1"/>
    </source>
</evidence>
<keyword evidence="4 7" id="KW-0472">Membrane</keyword>
<dbReference type="Pfam" id="PF06738">
    <property type="entry name" value="ThrE"/>
    <property type="match status" value="1"/>
</dbReference>
<accession>A0A176VG90</accession>
<reference evidence="10" key="2">
    <citation type="journal article" date="2019" name="Curr. Biol.">
        <title>Chromatin organization in early land plants reveals an ancestral association between H3K27me3, transposons, and constitutive heterochromatin.</title>
        <authorList>
            <person name="Montgomery S.A."/>
            <person name="Tanizawa Y."/>
            <person name="Galik B."/>
            <person name="Wang N."/>
            <person name="Ito T."/>
            <person name="Mochizuki T."/>
            <person name="Akimcheva S."/>
            <person name="Bowman J."/>
            <person name="Cognat V."/>
            <person name="Drouard L."/>
            <person name="Ekker H."/>
            <person name="Houng S."/>
            <person name="Kohchi T."/>
            <person name="Lin S."/>
            <person name="Liu L.D."/>
            <person name="Nakamura Y."/>
            <person name="Valeeva L.R."/>
            <person name="Shakirov E.V."/>
            <person name="Shippen D.E."/>
            <person name="Wei W."/>
            <person name="Yagura M."/>
            <person name="Yamaoka S."/>
            <person name="Yamato K.T."/>
            <person name="Liu C."/>
            <person name="Berger F."/>
        </authorList>
    </citation>
    <scope>NUCLEOTIDE SEQUENCE [LARGE SCALE GENOMIC DNA]</scope>
    <source>
        <strain evidence="10">Tak-1</strain>
    </source>
</reference>
<evidence type="ECO:0000256" key="5">
    <source>
        <dbReference type="ARBA" id="ARBA00034125"/>
    </source>
</evidence>
<dbReference type="EMBL" id="AP019869">
    <property type="protein sequence ID" value="BBN07285.1"/>
    <property type="molecule type" value="Genomic_DNA"/>
</dbReference>
<dbReference type="PANTHER" id="PTHR31082">
    <property type="entry name" value="PHEROMONE-REGULATED MEMBRANE PROTEIN 10"/>
    <property type="match status" value="1"/>
</dbReference>
<feature type="transmembrane region" description="Helical" evidence="7">
    <location>
        <begin position="242"/>
        <end position="260"/>
    </location>
</feature>
<feature type="transmembrane region" description="Helical" evidence="7">
    <location>
        <begin position="417"/>
        <end position="437"/>
    </location>
</feature>
<evidence type="ECO:0000259" key="8">
    <source>
        <dbReference type="Pfam" id="PF06738"/>
    </source>
</evidence>
<dbReference type="InterPro" id="IPR024528">
    <property type="entry name" value="ThrE_2"/>
</dbReference>
<dbReference type="EMBL" id="LVLJ01003740">
    <property type="protein sequence ID" value="OAE19958.1"/>
    <property type="molecule type" value="Genomic_DNA"/>
</dbReference>
<proteinExistence type="inferred from homology"/>
<dbReference type="PANTHER" id="PTHR31082:SF4">
    <property type="entry name" value="PHEROMONE-REGULATED MEMBRANE PROTEIN 10"/>
    <property type="match status" value="1"/>
</dbReference>
<dbReference type="AlphaFoldDB" id="A0A176VG90"/>
<dbReference type="GO" id="GO:0016020">
    <property type="term" value="C:membrane"/>
    <property type="evidence" value="ECO:0007669"/>
    <property type="project" value="UniProtKB-SubCell"/>
</dbReference>
<reference evidence="11 12" key="1">
    <citation type="submission" date="2016-03" db="EMBL/GenBank/DDBJ databases">
        <title>Mechanisms controlling the formation of the plant cell surface in tip-growing cells are functionally conserved among land plants.</title>
        <authorList>
            <person name="Honkanen S."/>
            <person name="Jones V.A."/>
            <person name="Morieri G."/>
            <person name="Champion C."/>
            <person name="Hetherington A.J."/>
            <person name="Kelly S."/>
            <person name="Saint-Marcoux D."/>
            <person name="Proust H."/>
            <person name="Prescott H."/>
            <person name="Dolan L."/>
        </authorList>
    </citation>
    <scope>NUCLEOTIDE SEQUENCE [LARGE SCALE GENOMIC DNA]</scope>
    <source>
        <strain evidence="12">cv. Tak-1 and cv. Tak-2</strain>
        <tissue evidence="11">Whole gametophyte</tissue>
    </source>
</reference>
<reference evidence="13" key="3">
    <citation type="journal article" date="2020" name="Curr. Biol.">
        <title>Chromatin organization in early land plants reveals an ancestral association between H3K27me3, transposons, and constitutive heterochromatin.</title>
        <authorList>
            <person name="Montgomery S.A."/>
            <person name="Tanizawa Y."/>
            <person name="Galik B."/>
            <person name="Wang N."/>
            <person name="Ito T."/>
            <person name="Mochizuki T."/>
            <person name="Akimcheva S."/>
            <person name="Bowman J.L."/>
            <person name="Cognat V."/>
            <person name="Marechal-Drouard L."/>
            <person name="Ekker H."/>
            <person name="Hong S.F."/>
            <person name="Kohchi T."/>
            <person name="Lin S.S."/>
            <person name="Liu L.D."/>
            <person name="Nakamura Y."/>
            <person name="Valeeva L.R."/>
            <person name="Shakirov E.V."/>
            <person name="Shippen D.E."/>
            <person name="Wei W.L."/>
            <person name="Yagura M."/>
            <person name="Yamaoka S."/>
            <person name="Yamato K.T."/>
            <person name="Liu C."/>
            <person name="Berger F."/>
        </authorList>
    </citation>
    <scope>NUCLEOTIDE SEQUENCE [LARGE SCALE GENOMIC DNA]</scope>
    <source>
        <strain evidence="13">Tak-1</strain>
    </source>
</reference>
<feature type="domain" description="Threonine/serine exporter-like N-terminal" evidence="8">
    <location>
        <begin position="77"/>
        <end position="321"/>
    </location>
</feature>
<feature type="region of interest" description="Disordered" evidence="6">
    <location>
        <begin position="13"/>
        <end position="52"/>
    </location>
</feature>
<comment type="subcellular location">
    <subcellularLocation>
        <location evidence="1">Membrane</location>
        <topology evidence="1">Multi-pass membrane protein</topology>
    </subcellularLocation>
</comment>
<keyword evidence="3 7" id="KW-1133">Transmembrane helix</keyword>
<evidence type="ECO:0000313" key="12">
    <source>
        <dbReference type="Proteomes" id="UP000077202"/>
    </source>
</evidence>
<name>A0A176VG90_MARPO</name>
<evidence type="ECO:0000256" key="4">
    <source>
        <dbReference type="ARBA" id="ARBA00023136"/>
    </source>
</evidence>
<evidence type="ECO:0000256" key="7">
    <source>
        <dbReference type="SAM" id="Phobius"/>
    </source>
</evidence>
<keyword evidence="12" id="KW-1185">Reference proteome</keyword>
<evidence type="ECO:0000256" key="3">
    <source>
        <dbReference type="ARBA" id="ARBA00022989"/>
    </source>
</evidence>
<dbReference type="GO" id="GO:0022857">
    <property type="term" value="F:transmembrane transporter activity"/>
    <property type="evidence" value="ECO:0007669"/>
    <property type="project" value="InterPro"/>
</dbReference>
<feature type="transmembrane region" description="Helical" evidence="7">
    <location>
        <begin position="339"/>
        <end position="359"/>
    </location>
</feature>
<gene>
    <name evidence="11" type="ORF">AXG93_1520s1320</name>
    <name evidence="10" type="ORF">Mp_4g02590</name>
</gene>
<feature type="compositionally biased region" description="Basic and acidic residues" evidence="6">
    <location>
        <begin position="27"/>
        <end position="39"/>
    </location>
</feature>
<evidence type="ECO:0000313" key="13">
    <source>
        <dbReference type="Proteomes" id="UP001162541"/>
    </source>
</evidence>
<evidence type="ECO:0000256" key="1">
    <source>
        <dbReference type="ARBA" id="ARBA00004141"/>
    </source>
</evidence>
<feature type="transmembrane region" description="Helical" evidence="7">
    <location>
        <begin position="266"/>
        <end position="292"/>
    </location>
</feature>
<feature type="domain" description="Threonine/Serine exporter ThrE" evidence="9">
    <location>
        <begin position="352"/>
        <end position="470"/>
    </location>
</feature>
<evidence type="ECO:0000256" key="2">
    <source>
        <dbReference type="ARBA" id="ARBA00022692"/>
    </source>
</evidence>
<dbReference type="InterPro" id="IPR051361">
    <property type="entry name" value="ThrE/Ser_Exporter"/>
</dbReference>
<dbReference type="Proteomes" id="UP000077202">
    <property type="component" value="Unassembled WGS sequence"/>
</dbReference>
<evidence type="ECO:0000313" key="10">
    <source>
        <dbReference type="EMBL" id="BBN07285.1"/>
    </source>
</evidence>
<feature type="region of interest" description="Disordered" evidence="6">
    <location>
        <begin position="494"/>
        <end position="514"/>
    </location>
</feature>
<feature type="transmembrane region" description="Helical" evidence="7">
    <location>
        <begin position="449"/>
        <end position="472"/>
    </location>
</feature>
<dbReference type="Proteomes" id="UP001162541">
    <property type="component" value="Chromosome 4"/>
</dbReference>
<dbReference type="InterPro" id="IPR010619">
    <property type="entry name" value="ThrE-like_N"/>
</dbReference>
<evidence type="ECO:0000256" key="6">
    <source>
        <dbReference type="SAM" id="MobiDB-lite"/>
    </source>
</evidence>
<dbReference type="Pfam" id="PF12821">
    <property type="entry name" value="ThrE_2"/>
    <property type="match status" value="1"/>
</dbReference>
<evidence type="ECO:0008006" key="14">
    <source>
        <dbReference type="Google" id="ProtNLM"/>
    </source>
</evidence>
<feature type="transmembrane region" description="Helical" evidence="7">
    <location>
        <begin position="391"/>
        <end position="410"/>
    </location>
</feature>
<feature type="transmembrane region" description="Helical" evidence="7">
    <location>
        <begin position="304"/>
        <end position="327"/>
    </location>
</feature>
<evidence type="ECO:0000259" key="9">
    <source>
        <dbReference type="Pfam" id="PF12821"/>
    </source>
</evidence>
<protein>
    <recommendedName>
        <fullName evidence="14">Threonine/serine exporter-like N-terminal domain-containing protein</fullName>
    </recommendedName>
</protein>
<keyword evidence="2 7" id="KW-0812">Transmembrane</keyword>
<feature type="transmembrane region" description="Helical" evidence="7">
    <location>
        <begin position="211"/>
        <end position="230"/>
    </location>
</feature>
<comment type="similarity">
    <text evidence="5">Belongs to the ThrE exporter (TC 2.A.79) family.</text>
</comment>
<feature type="compositionally biased region" description="Acidic residues" evidence="6">
    <location>
        <begin position="502"/>
        <end position="514"/>
    </location>
</feature>
<organism evidence="11 12">
    <name type="scientific">Marchantia polymorpha subsp. ruderalis</name>
    <dbReference type="NCBI Taxonomy" id="1480154"/>
    <lineage>
        <taxon>Eukaryota</taxon>
        <taxon>Viridiplantae</taxon>
        <taxon>Streptophyta</taxon>
        <taxon>Embryophyta</taxon>
        <taxon>Marchantiophyta</taxon>
        <taxon>Marchantiopsida</taxon>
        <taxon>Marchantiidae</taxon>
        <taxon>Marchantiales</taxon>
        <taxon>Marchantiaceae</taxon>
        <taxon>Marchantia</taxon>
    </lineage>
</organism>
<sequence>MTLKERLLEVSGAMANSDNGRPRRGHRNIEDGHGSDAHKRTGHKKATRRAASLTEEEIVRRLHGRSQGRGTPTLRRRFLIRLATALHNYGSSASRTEYLIEKAANRLEVDVNIAVFPSLILIAFPGDDNNEFIKKETHMLTVDSELDVDKLGRADHLANHVGKETPLLLAYWRLKAIATSAPEFGRWWWRLLGYALSAAMSAQLFFDGSLWDGLLALALGLTVGFMDLIAARSPLFASVLEFAAALVVSTAARLASYYITAVPLCFFSLVLGSLVQLLPGLSLTLGVSEMVARAHVTGTSRIMYAFFSSLQLGFGIAVGENIVFWAPTPPSSGCEPTGLSFWWSILWFAGFSLASNILLNARVDQWPGMIVTAGVGYIVSTFASLRLGSSTSSVIASFAVGLTGTAYSHFQGDLPLVMVLSGILLLVPGGIGVRGVATMLQDDVLSGMGFVIDMMVVGLSITIGLLLAKIVLPTGLYGIGKTNANTKSTLAAQLEEDKASDSDSEPSDEECMAI</sequence>